<dbReference type="PANTHER" id="PTHR31649">
    <property type="entry name" value="AGAP009604-PA"/>
    <property type="match status" value="1"/>
</dbReference>
<protein>
    <submittedName>
        <fullName evidence="2">Uncharacterized protein</fullName>
    </submittedName>
</protein>
<name>A0ABN8B7L7_CHISP</name>
<accession>A0ABN8B7L7</accession>
<dbReference type="InterPro" id="IPR006616">
    <property type="entry name" value="DM9_repeat"/>
</dbReference>
<dbReference type="PANTHER" id="PTHR31649:SF11">
    <property type="entry name" value="PROTEIN UNZIPPED"/>
    <property type="match status" value="1"/>
</dbReference>
<gene>
    <name evidence="2" type="ORF">CHILSU_LOCUS8890</name>
</gene>
<feature type="compositionally biased region" description="Basic and acidic residues" evidence="1">
    <location>
        <begin position="1697"/>
        <end position="1711"/>
    </location>
</feature>
<feature type="region of interest" description="Disordered" evidence="1">
    <location>
        <begin position="1082"/>
        <end position="1142"/>
    </location>
</feature>
<proteinExistence type="predicted"/>
<dbReference type="SMART" id="SM00696">
    <property type="entry name" value="DM9"/>
    <property type="match status" value="2"/>
</dbReference>
<feature type="region of interest" description="Disordered" evidence="1">
    <location>
        <begin position="1692"/>
        <end position="1720"/>
    </location>
</feature>
<sequence>MAQSGATSGTASEYADSEMPISVLGEASPNPAAAGTFPPYPPYKVEPAPPSVADTIIAGRDMRIQHKSVPRQPVRPAPKPARPRGPKATDVKLTRRAMRAHARCLRRHGAILTDRLERISKPRRRNIINLWREHAYTLPPETIYRLRSMLDADEPFKPDQAYEYFVNLRKTKKKNAAKWQVKQIKKDLLAMCSDKRFIWARNATVALARGIQMRLTRPGHYALADRMLRLSNIVLDDMCCYMHVKTPSRRCCHSKAKFMMEMADKITVWIDDVLTESEDRMIMMDFDEDDDVVMAEQAGDTGFADDFLDMMGGRGVAKKPTPAYLKFSGPMLEAFLILTDSMTNRGDEQLLSHGKFQQTYKDGATELKQTPDFEATDYDSTLANQLNQDLTATSQANTPPELKPSMKEIIDICSNFLAQNAEFNKDKGPAFKLLVKSMKTKAKDQLYEKGKARRTFGKAAIELERAKGLESDHDDPNLSQEIHSALSKTVQSVTPDELKADMTETLDVCSKFLSQCATDEIERGPAFDLLIKELEKHGSDQFTPQFDTLINKFPAAYTLKSAPGLSSVTPDPQTAPIFKKALEHAVQLVTPNNLKEDMEGVIERCSNYLSAFVRDRGRAMEILLKSMKKSGKKELTKRNNHTMDYANGAHETENAPTLVPFLPVKDIANEVKGKLAKDVESSTPNDLKIAMKSLVQDVGRHLSQGVALKSGIAGDRYPLNFLTAIKKSLGTRPLYKYKSYGQTYGDAADELKYAGVLESDHGNEELRQQITAELEQGIPTQLTTTVTQSMQPIIMDVSKHLAKIGTEKGKALDYVVKVMREEGDAPMEQLQGYMQSYNDGARRIENAPSLTNDKVDNAAYESVKGKITSLTEKKPEPEHMKHLPGLIEDSAKFLSAPFPESEADKRRVLADLMARKGDNLLGQEGLYKLTYTEGGEEIMTAPLGITAAHDEKKKKDMLENINTVIPDQKMMDILKEPANEGAAYLSDIIKGRGQALQVIHDNLEKKQDKDFINLGKYHKSHVDAAHMLESAAHFGGHTAAPIILNKVNKRITEVAIPDKRTQDYMEDTSHLTSSYLAGIATEEADLNHMDTTSGDDEARRRAEEEAKRRAAARRRAEEEARRRAEEEERRRREAAERASALGILHTQLEARGGENFYKQPHTEMSHAQASKWLKTPPMKVDKVVKECADTDRLHKKFERKLSAVVSKSTPNSMIDVMQDVVIESSRTLSEYFVASNYKALAREGLISEMQKRGNEILVEVNGAAETFFFAAERLKKATSMEIKEPCTSVAYYIAKKLDEIIKCRSMARKLTSTMKEHIKTAAEYLSELATKPDEQIEAYVTLLAEMESNGDALLIEGNIPKSYKDAAAYLRQLTSWEDQINLPNGSLQSETVRKLKRIMANVTPRGYSTSVLDGVINECAKLLVSYIMLQGEKTKALRILVSRMDASGDGVLLRHGTIRKTYTDGADLLRDKNNDQLRVPNGDPVVARKIHIKLHNLMLAQTPERHAALMEDVIEDATTYLAVHLLQPQLIQVCKCMKNVFVQCELWCDEILRRVARPCCTCSRHVSAQALQDLAPAQRIQISPSSSRAFAPGIEISLTSCPSKVLRTCNRRGENIPECPAAKGAGPCEDNATTSYLLYSAVRDQQESRSRNTLAYSPEAPYIQAKTPSSMERENLSRQSLLFDVYQTEHAPTCSHRSTDKAEPEHDKQETSDESADMYFTPPNTTTTDQSPFWQSPTTMYTNVITRNNYPSPKSTLGTVSSSAGVSGISSRTPIVTTHQMTDWHAMMVSLMWNVQAWRDWIQECMDRALSYRYEPDISPMESEKRWAKLRERITNEAFQWRQYNNFSRQLTLRLASRYGDKQIVSPTRATVRTATYRDCQSEMLDIINMFYRWTHWLNAVVKETNTLQQVTGSDVPLHVMRWIHFKKKIEEHLDDWNKYKTHLNVYWEHKYQSLISEWLPSWNKPGPVWVVSACGAVPSGAVAAGLCRGEVTWVARTTHKNRVLPAALHPSKHCCTVYADGSVHHYTKYQVMCNAEVTWKPWKAGSIPTDSVKIASKVYAGRVHYHGSHLVGAVHAPAYRCHVIIYDRPFAFNCYDLLVLEANKR</sequence>
<evidence type="ECO:0000313" key="3">
    <source>
        <dbReference type="Proteomes" id="UP001153292"/>
    </source>
</evidence>
<evidence type="ECO:0000256" key="1">
    <source>
        <dbReference type="SAM" id="MobiDB-lite"/>
    </source>
</evidence>
<feature type="region of interest" description="Disordered" evidence="1">
    <location>
        <begin position="1"/>
        <end position="40"/>
    </location>
</feature>
<feature type="compositionally biased region" description="Polar residues" evidence="1">
    <location>
        <begin position="1"/>
        <end position="11"/>
    </location>
</feature>
<dbReference type="EMBL" id="OU963897">
    <property type="protein sequence ID" value="CAH0405525.1"/>
    <property type="molecule type" value="Genomic_DNA"/>
</dbReference>
<organism evidence="2 3">
    <name type="scientific">Chilo suppressalis</name>
    <name type="common">Asiatic rice borer moth</name>
    <dbReference type="NCBI Taxonomy" id="168631"/>
    <lineage>
        <taxon>Eukaryota</taxon>
        <taxon>Metazoa</taxon>
        <taxon>Ecdysozoa</taxon>
        <taxon>Arthropoda</taxon>
        <taxon>Hexapoda</taxon>
        <taxon>Insecta</taxon>
        <taxon>Pterygota</taxon>
        <taxon>Neoptera</taxon>
        <taxon>Endopterygota</taxon>
        <taxon>Lepidoptera</taxon>
        <taxon>Glossata</taxon>
        <taxon>Ditrysia</taxon>
        <taxon>Pyraloidea</taxon>
        <taxon>Crambidae</taxon>
        <taxon>Crambinae</taxon>
        <taxon>Chilo</taxon>
    </lineage>
</organism>
<dbReference type="Pfam" id="PF11901">
    <property type="entry name" value="DM9"/>
    <property type="match status" value="1"/>
</dbReference>
<feature type="compositionally biased region" description="Basic and acidic residues" evidence="1">
    <location>
        <begin position="1096"/>
        <end position="1136"/>
    </location>
</feature>
<feature type="region of interest" description="Disordered" evidence="1">
    <location>
        <begin position="65"/>
        <end position="89"/>
    </location>
</feature>
<evidence type="ECO:0000313" key="2">
    <source>
        <dbReference type="EMBL" id="CAH0405525.1"/>
    </source>
</evidence>
<reference evidence="2" key="1">
    <citation type="submission" date="2021-12" db="EMBL/GenBank/DDBJ databases">
        <authorList>
            <person name="King R."/>
        </authorList>
    </citation>
    <scope>NUCLEOTIDE SEQUENCE</scope>
</reference>
<keyword evidence="3" id="KW-1185">Reference proteome</keyword>
<dbReference type="Proteomes" id="UP001153292">
    <property type="component" value="Chromosome 4"/>
</dbReference>